<dbReference type="Gene3D" id="3.90.220.20">
    <property type="entry name" value="DNA methylase specificity domains"/>
    <property type="match status" value="1"/>
</dbReference>
<evidence type="ECO:0000256" key="2">
    <source>
        <dbReference type="ARBA" id="ARBA00023125"/>
    </source>
</evidence>
<dbReference type="SUPFAM" id="SSF116734">
    <property type="entry name" value="DNA methylase specificity domain"/>
    <property type="match status" value="1"/>
</dbReference>
<keyword evidence="1" id="KW-0680">Restriction system</keyword>
<keyword evidence="2" id="KW-0238">DNA-binding</keyword>
<sequence>MSTGEIARLGGVGRAAVSNWRRRHDDFPEPVAGTASSPRFALSEVEAWLRRNGRSYRLSPADLAWQWLRPRGDDLHLTSRLADVGDHLLHENRALRPELRRALDELVEAVGPAAAFEELCTRLRGVLRSRTEPSEETALAMARIALPRPGTLLDPACGTGGLLLTAAPRRAIGCCADPALARIATARLQLAGIDGQVHAVDALRDGPPDRLADGAVCDPPGDRSHTAARLVGDRRFAYGLPPRSEPELAWLQHCLAAVVPGGTVVVRMPAPAADRRAGRRIRANLLRSGALRAVLTVADGDLWVLRRPAPDAEPPSSVLMARGSAEEVVARWSAFLAGREITGDARVVPVVELLDDAVDIAPERRLPRVPGPDPAAAYAELQARRPQVAEVPQLIPLAERRDLPTATVAELSRSGAVRARTASAGTVLGEGDIAVLTVADLATGSRPTGRTTPSRALVRTRPGDVVASPMGRVRVAEERAVLGPGLVAYRVDPERIDAEFLAGVLRCSPAAAGSGSARYGQRARVPLLPLTEQRRYGKAFRELQDAADAARAAAERAEELQRIGGVGLVEGWLVPGPED</sequence>
<dbReference type="GO" id="GO:0008170">
    <property type="term" value="F:N-methyltransferase activity"/>
    <property type="evidence" value="ECO:0007669"/>
    <property type="project" value="InterPro"/>
</dbReference>
<dbReference type="CDD" id="cd02440">
    <property type="entry name" value="AdoMet_MTases"/>
    <property type="match status" value="1"/>
</dbReference>
<evidence type="ECO:0000313" key="4">
    <source>
        <dbReference type="EMBL" id="SHL37555.1"/>
    </source>
</evidence>
<gene>
    <name evidence="4" type="ORF">SAMN05443637_1265</name>
</gene>
<dbReference type="InterPro" id="IPR029063">
    <property type="entry name" value="SAM-dependent_MTases_sf"/>
</dbReference>
<dbReference type="GO" id="GO:0032259">
    <property type="term" value="P:methylation"/>
    <property type="evidence" value="ECO:0007669"/>
    <property type="project" value="UniProtKB-KW"/>
</dbReference>
<dbReference type="STRING" id="1848.SAMN05443637_1265"/>
<reference evidence="4 5" key="1">
    <citation type="submission" date="2016-11" db="EMBL/GenBank/DDBJ databases">
        <authorList>
            <person name="Jaros S."/>
            <person name="Januszkiewicz K."/>
            <person name="Wedrychowicz H."/>
        </authorList>
    </citation>
    <scope>NUCLEOTIDE SEQUENCE [LARGE SCALE GENOMIC DNA]</scope>
    <source>
        <strain evidence="4 5">DSM 43832</strain>
    </source>
</reference>
<proteinExistence type="predicted"/>
<dbReference type="InterPro" id="IPR044946">
    <property type="entry name" value="Restrct_endonuc_typeI_TRD_sf"/>
</dbReference>
<dbReference type="PANTHER" id="PTHR42998:SF1">
    <property type="entry name" value="TYPE I RESTRICTION ENZYME HINDI METHYLASE SUBUNIT"/>
    <property type="match status" value="1"/>
</dbReference>
<keyword evidence="4" id="KW-0808">Transferase</keyword>
<dbReference type="SUPFAM" id="SSF53335">
    <property type="entry name" value="S-adenosyl-L-methionine-dependent methyltransferases"/>
    <property type="match status" value="1"/>
</dbReference>
<dbReference type="Gene3D" id="3.40.50.150">
    <property type="entry name" value="Vaccinia Virus protein VP39"/>
    <property type="match status" value="1"/>
</dbReference>
<evidence type="ECO:0000256" key="1">
    <source>
        <dbReference type="ARBA" id="ARBA00022747"/>
    </source>
</evidence>
<keyword evidence="4" id="KW-0489">Methyltransferase</keyword>
<dbReference type="Proteomes" id="UP000184363">
    <property type="component" value="Unassembled WGS sequence"/>
</dbReference>
<protein>
    <submittedName>
        <fullName evidence="4">N-6 DNA Methylase</fullName>
    </submittedName>
</protein>
<feature type="domain" description="DNA methylase adenine-specific" evidence="3">
    <location>
        <begin position="140"/>
        <end position="299"/>
    </location>
</feature>
<organism evidence="4 5">
    <name type="scientific">Pseudonocardia thermophila</name>
    <dbReference type="NCBI Taxonomy" id="1848"/>
    <lineage>
        <taxon>Bacteria</taxon>
        <taxon>Bacillati</taxon>
        <taxon>Actinomycetota</taxon>
        <taxon>Actinomycetes</taxon>
        <taxon>Pseudonocardiales</taxon>
        <taxon>Pseudonocardiaceae</taxon>
        <taxon>Pseudonocardia</taxon>
    </lineage>
</organism>
<evidence type="ECO:0000313" key="5">
    <source>
        <dbReference type="Proteomes" id="UP000184363"/>
    </source>
</evidence>
<dbReference type="EMBL" id="FRAP01000026">
    <property type="protein sequence ID" value="SHL37555.1"/>
    <property type="molecule type" value="Genomic_DNA"/>
</dbReference>
<name>A0A1M7A4I4_PSETH</name>
<accession>A0A1M7A4I4</accession>
<keyword evidence="5" id="KW-1185">Reference proteome</keyword>
<dbReference type="AlphaFoldDB" id="A0A1M7A4I4"/>
<evidence type="ECO:0000259" key="3">
    <source>
        <dbReference type="Pfam" id="PF02384"/>
    </source>
</evidence>
<dbReference type="PANTHER" id="PTHR42998">
    <property type="entry name" value="TYPE I RESTRICTION ENZYME HINDVIIP M PROTEIN-RELATED"/>
    <property type="match status" value="1"/>
</dbReference>
<dbReference type="InterPro" id="IPR052916">
    <property type="entry name" value="Type-I_RE_MTase_Subunit"/>
</dbReference>
<dbReference type="GO" id="GO:0009307">
    <property type="term" value="P:DNA restriction-modification system"/>
    <property type="evidence" value="ECO:0007669"/>
    <property type="project" value="UniProtKB-KW"/>
</dbReference>
<dbReference type="GO" id="GO:0003677">
    <property type="term" value="F:DNA binding"/>
    <property type="evidence" value="ECO:0007669"/>
    <property type="project" value="UniProtKB-KW"/>
</dbReference>
<dbReference type="Pfam" id="PF02384">
    <property type="entry name" value="N6_Mtase"/>
    <property type="match status" value="1"/>
</dbReference>
<dbReference type="InterPro" id="IPR003356">
    <property type="entry name" value="DNA_methylase_A-5"/>
</dbReference>